<dbReference type="AlphaFoldDB" id="A0A061RYQ6"/>
<feature type="non-terminal residue" evidence="1">
    <location>
        <position position="1"/>
    </location>
</feature>
<organism evidence="1">
    <name type="scientific">Tetraselmis sp. GSL018</name>
    <dbReference type="NCBI Taxonomy" id="582737"/>
    <lineage>
        <taxon>Eukaryota</taxon>
        <taxon>Viridiplantae</taxon>
        <taxon>Chlorophyta</taxon>
        <taxon>core chlorophytes</taxon>
        <taxon>Chlorodendrophyceae</taxon>
        <taxon>Chlorodendrales</taxon>
        <taxon>Chlorodendraceae</taxon>
        <taxon>Tetraselmis</taxon>
    </lineage>
</organism>
<reference evidence="1" key="1">
    <citation type="submission" date="2014-05" db="EMBL/GenBank/DDBJ databases">
        <title>The transcriptome of the halophilic microalga Tetraselmis sp. GSL018 isolated from the Great Salt Lake, Utah.</title>
        <authorList>
            <person name="Jinkerson R.E."/>
            <person name="D'Adamo S."/>
            <person name="Posewitz M.C."/>
        </authorList>
    </citation>
    <scope>NUCLEOTIDE SEQUENCE</scope>
    <source>
        <strain evidence="1">GSL018</strain>
    </source>
</reference>
<gene>
    <name evidence="1" type="ORF">TSPGSL018_21986</name>
</gene>
<name>A0A061RYQ6_9CHLO</name>
<proteinExistence type="predicted"/>
<protein>
    <submittedName>
        <fullName evidence="1">Uncharacterized protein</fullName>
    </submittedName>
</protein>
<accession>A0A061RYQ6</accession>
<evidence type="ECO:0000313" key="1">
    <source>
        <dbReference type="EMBL" id="JAC75815.1"/>
    </source>
</evidence>
<sequence length="64" mass="7156">FFWVTYAILPYVVTCPVLSSRSLILSARSKRLPGKRKQKQALHNSQHLQFAAGYAVTFFLAGTA</sequence>
<dbReference type="EMBL" id="GBEZ01009801">
    <property type="protein sequence ID" value="JAC75815.1"/>
    <property type="molecule type" value="Transcribed_RNA"/>
</dbReference>